<dbReference type="SUPFAM" id="SSF55326">
    <property type="entry name" value="PurM N-terminal domain-like"/>
    <property type="match status" value="1"/>
</dbReference>
<dbReference type="PIRSF" id="PIRSF005644">
    <property type="entry name" value="Hdrgns_mtr_HypE"/>
    <property type="match status" value="1"/>
</dbReference>
<dbReference type="Proteomes" id="UP000002593">
    <property type="component" value="Chromosome"/>
</dbReference>
<evidence type="ECO:0000259" key="2">
    <source>
        <dbReference type="Pfam" id="PF00586"/>
    </source>
</evidence>
<comment type="similarity">
    <text evidence="1">Belongs to the HypE family.</text>
</comment>
<dbReference type="PANTHER" id="PTHR30303:SF0">
    <property type="entry name" value="CARBAMOYL DEHYDRATASE HYPE"/>
    <property type="match status" value="1"/>
</dbReference>
<dbReference type="Pfam" id="PF00586">
    <property type="entry name" value="AIRS"/>
    <property type="match status" value="1"/>
</dbReference>
<sequence length="357" mass="38275">MYLARGKSWRVLWKFITLAHGSGGRETGEIVEKLIRPMVPEELWRVEGGWGLDVLDDSALIPLPDGRYLAFTVDSYTVKPLFFPGGDLGKLAASGVINDLLMAGAKPLAAVDAVVVEEGFPVEDLARILESLASTLAANKVALIGGDFKVVPKGDLDGVIITMAGVGVAEKPIVDTRIRDGDKIVVSGYLGDHGAAILSVREGIGLKLEVESDVKPLTDLMIPLIERYADYIHAAGDPTRGGLAMLLNDWAKKNGLVIAIDEAKIPVREQVRAYAELLGVDPLALASEGAAVLAVDPLMAEEVVEFMRSLGYEEATIIGEVRVPRQERHRGLVIAKTMAGGFRIVEPPSGELVPRIC</sequence>
<organism evidence="4 5">
    <name type="scientific">Hyperthermus butylicus (strain DSM 5456 / JCM 9403 / PLM1-5)</name>
    <dbReference type="NCBI Taxonomy" id="415426"/>
    <lineage>
        <taxon>Archaea</taxon>
        <taxon>Thermoproteota</taxon>
        <taxon>Thermoprotei</taxon>
        <taxon>Desulfurococcales</taxon>
        <taxon>Pyrodictiaceae</taxon>
        <taxon>Hyperthermus</taxon>
    </lineage>
</organism>
<evidence type="ECO:0000313" key="5">
    <source>
        <dbReference type="Proteomes" id="UP000002593"/>
    </source>
</evidence>
<dbReference type="GO" id="GO:0051604">
    <property type="term" value="P:protein maturation"/>
    <property type="evidence" value="ECO:0007669"/>
    <property type="project" value="TreeGrafter"/>
</dbReference>
<dbReference type="eggNOG" id="arCOG00636">
    <property type="taxonomic scope" value="Archaea"/>
</dbReference>
<dbReference type="InterPro" id="IPR036676">
    <property type="entry name" value="PurM-like_C_sf"/>
</dbReference>
<dbReference type="Gene3D" id="3.90.650.10">
    <property type="entry name" value="PurM-like C-terminal domain"/>
    <property type="match status" value="1"/>
</dbReference>
<dbReference type="PANTHER" id="PTHR30303">
    <property type="entry name" value="HYDROGENASE ISOENZYMES FORMATION PROTEIN HYPE"/>
    <property type="match status" value="1"/>
</dbReference>
<dbReference type="Pfam" id="PF02769">
    <property type="entry name" value="AIRS_C"/>
    <property type="match status" value="1"/>
</dbReference>
<keyword evidence="5" id="KW-1185">Reference proteome</keyword>
<dbReference type="EMBL" id="CP000493">
    <property type="protein sequence ID" value="ABM80875.1"/>
    <property type="molecule type" value="Genomic_DNA"/>
</dbReference>
<dbReference type="KEGG" id="hbu:Hbut_1031"/>
<feature type="domain" description="PurM-like C-terminal" evidence="3">
    <location>
        <begin position="179"/>
        <end position="322"/>
    </location>
</feature>
<evidence type="ECO:0000256" key="1">
    <source>
        <dbReference type="ARBA" id="ARBA00006243"/>
    </source>
</evidence>
<dbReference type="CDD" id="cd02197">
    <property type="entry name" value="HypE"/>
    <property type="match status" value="1"/>
</dbReference>
<gene>
    <name evidence="4" type="ordered locus">Hbut_1031</name>
</gene>
<dbReference type="RefSeq" id="WP_011822193.1">
    <property type="nucleotide sequence ID" value="NC_008818.1"/>
</dbReference>
<dbReference type="InterPro" id="IPR011854">
    <property type="entry name" value="HypE"/>
</dbReference>
<dbReference type="InterPro" id="IPR016188">
    <property type="entry name" value="PurM-like_N"/>
</dbReference>
<dbReference type="HOGENOM" id="CLU_049733_0_0_2"/>
<protein>
    <submittedName>
        <fullName evidence="4">Hydrogenase expression/formation protein</fullName>
    </submittedName>
</protein>
<dbReference type="NCBIfam" id="TIGR02124">
    <property type="entry name" value="hypE"/>
    <property type="match status" value="1"/>
</dbReference>
<feature type="domain" description="PurM-like N-terminal" evidence="2">
    <location>
        <begin position="56"/>
        <end position="168"/>
    </location>
</feature>
<reference evidence="4 5" key="1">
    <citation type="journal article" date="2007" name="Archaea">
        <title>The genome of Hyperthermus butylicus: a sulfur-reducing, peptide fermenting, neutrophilic Crenarchaeote growing up to 108 degrees C.</title>
        <authorList>
            <person name="Brugger K."/>
            <person name="Chen L."/>
            <person name="Stark M."/>
            <person name="Zibat A."/>
            <person name="Redder P."/>
            <person name="Ruepp A."/>
            <person name="Awayez M."/>
            <person name="She Q."/>
            <person name="Garrett R.A."/>
            <person name="Klenk H.P."/>
        </authorList>
    </citation>
    <scope>NUCLEOTIDE SEQUENCE [LARGE SCALE GENOMIC DNA]</scope>
    <source>
        <strain evidence="5">DSM 5456 / JCM 9403 / PLM1-5</strain>
    </source>
</reference>
<dbReference type="GeneID" id="4781389"/>
<evidence type="ECO:0000313" key="4">
    <source>
        <dbReference type="EMBL" id="ABM80875.1"/>
    </source>
</evidence>
<evidence type="ECO:0000259" key="3">
    <source>
        <dbReference type="Pfam" id="PF02769"/>
    </source>
</evidence>
<dbReference type="EnsemblBacteria" id="ABM80875">
    <property type="protein sequence ID" value="ABM80875"/>
    <property type="gene ID" value="Hbut_1031"/>
</dbReference>
<dbReference type="Gene3D" id="3.30.1330.10">
    <property type="entry name" value="PurM-like, N-terminal domain"/>
    <property type="match status" value="1"/>
</dbReference>
<accession>A2BLL4</accession>
<proteinExistence type="inferred from homology"/>
<dbReference type="AlphaFoldDB" id="A2BLL4"/>
<dbReference type="STRING" id="415426.Hbut_1031"/>
<dbReference type="OrthoDB" id="31494at2157"/>
<dbReference type="InterPro" id="IPR010918">
    <property type="entry name" value="PurM-like_C_dom"/>
</dbReference>
<dbReference type="InterPro" id="IPR036921">
    <property type="entry name" value="PurM-like_N_sf"/>
</dbReference>
<dbReference type="SUPFAM" id="SSF56042">
    <property type="entry name" value="PurM C-terminal domain-like"/>
    <property type="match status" value="1"/>
</dbReference>
<name>A2BLL4_HYPBU</name>